<comment type="caution">
    <text evidence="3">The sequence shown here is derived from an EMBL/GenBank/DDBJ whole genome shotgun (WGS) entry which is preliminary data.</text>
</comment>
<dbReference type="AlphaFoldDB" id="A0AB34IP76"/>
<gene>
    <name evidence="3" type="ORF">AB1Y20_011963</name>
</gene>
<keyword evidence="4" id="KW-1185">Reference proteome</keyword>
<reference evidence="3 4" key="1">
    <citation type="journal article" date="2024" name="Science">
        <title>Giant polyketide synthase enzymes in the biosynthesis of giant marine polyether toxins.</title>
        <authorList>
            <person name="Fallon T.R."/>
            <person name="Shende V.V."/>
            <person name="Wierzbicki I.H."/>
            <person name="Pendleton A.L."/>
            <person name="Watervoot N.F."/>
            <person name="Auber R.P."/>
            <person name="Gonzalez D.J."/>
            <person name="Wisecaver J.H."/>
            <person name="Moore B.S."/>
        </authorList>
    </citation>
    <scope>NUCLEOTIDE SEQUENCE [LARGE SCALE GENOMIC DNA]</scope>
    <source>
        <strain evidence="3 4">12B1</strain>
    </source>
</reference>
<organism evidence="3 4">
    <name type="scientific">Prymnesium parvum</name>
    <name type="common">Toxic golden alga</name>
    <dbReference type="NCBI Taxonomy" id="97485"/>
    <lineage>
        <taxon>Eukaryota</taxon>
        <taxon>Haptista</taxon>
        <taxon>Haptophyta</taxon>
        <taxon>Prymnesiophyceae</taxon>
        <taxon>Prymnesiales</taxon>
        <taxon>Prymnesiaceae</taxon>
        <taxon>Prymnesium</taxon>
    </lineage>
</organism>
<feature type="compositionally biased region" description="Acidic residues" evidence="2">
    <location>
        <begin position="34"/>
        <end position="47"/>
    </location>
</feature>
<feature type="compositionally biased region" description="Low complexity" evidence="2">
    <location>
        <begin position="7"/>
        <end position="20"/>
    </location>
</feature>
<evidence type="ECO:0000313" key="3">
    <source>
        <dbReference type="EMBL" id="KAL1503479.1"/>
    </source>
</evidence>
<name>A0AB34IP76_PRYPA</name>
<accession>A0AB34IP76</accession>
<protein>
    <submittedName>
        <fullName evidence="3">Uncharacterized protein</fullName>
    </submittedName>
</protein>
<proteinExistence type="predicted"/>
<feature type="region of interest" description="Disordered" evidence="2">
    <location>
        <begin position="1"/>
        <end position="47"/>
    </location>
</feature>
<feature type="compositionally biased region" description="Basic and acidic residues" evidence="2">
    <location>
        <begin position="23"/>
        <end position="33"/>
    </location>
</feature>
<sequence>MAAPSWEAAAEMPQSAAAESADPDVHDSQKVLQEESDPHEELDDDKELDSLFEDWSTTLDDVEEDMNSAEEVAHILSSSAAGQILHSILESFRASDSTDETSAHEQEPPQLAKRITVYDVVQTVSGDTFHYMDRPKVPVKHTYKKAYFVALTSAWFVAHPDVKEAVEQVLRRGQKTEKQIQSMWLYNRSYFKLRVPHHIPKPSVLYNRVRKVFAFFGPLRCSQTGNALFNDAAWKKANNVLSEIAKGHASDIPGKVYHRNAIDKHGAPLRDKDGLLLIESIRGTNIGEGIHRIFLKSLQMLHAGAALGDMCLTEKRHRYNHANAERTRPLFPKLGMCDTWLIDKLQNLCDALNIPRLYPHWSNTSDFVKTSELSTIVPVHDDELQAVVSRVKPAAEAKLTPDMKFLCKRLAIPLPFLPIHHQQERQLFATLINDFASQLGPVRFDDGATFDSHAMAIAFSKRADGVCIFPKLPVYLRQYHTHWQHAAIIKDALARLQEQLQSLHQDLDNEEREMPWYNVEVKKRSPQPPVGRHHQAVHFPPEVISTYTAMPMPPQFTACAPDMFVQQVDNVPLANPTLPTMGCISGRKPKRRCLRCATYAGANALTCKGRGGKNTIHASEILRFNLGS</sequence>
<evidence type="ECO:0000256" key="2">
    <source>
        <dbReference type="SAM" id="MobiDB-lite"/>
    </source>
</evidence>
<dbReference type="Proteomes" id="UP001515480">
    <property type="component" value="Unassembled WGS sequence"/>
</dbReference>
<dbReference type="EMBL" id="JBGBPQ010000021">
    <property type="protein sequence ID" value="KAL1503479.1"/>
    <property type="molecule type" value="Genomic_DNA"/>
</dbReference>
<evidence type="ECO:0000313" key="4">
    <source>
        <dbReference type="Proteomes" id="UP001515480"/>
    </source>
</evidence>
<keyword evidence="1" id="KW-0175">Coiled coil</keyword>
<feature type="coiled-coil region" evidence="1">
    <location>
        <begin position="486"/>
        <end position="513"/>
    </location>
</feature>
<evidence type="ECO:0000256" key="1">
    <source>
        <dbReference type="SAM" id="Coils"/>
    </source>
</evidence>